<dbReference type="SUPFAM" id="SSF51182">
    <property type="entry name" value="RmlC-like cupins"/>
    <property type="match status" value="1"/>
</dbReference>
<evidence type="ECO:0000313" key="3">
    <source>
        <dbReference type="Proteomes" id="UP000676194"/>
    </source>
</evidence>
<dbReference type="PANTHER" id="PTHR33387:SF3">
    <property type="entry name" value="DUF985 DOMAIN-CONTAINING PROTEIN"/>
    <property type="match status" value="1"/>
</dbReference>
<feature type="domain" description="DUF985" evidence="1">
    <location>
        <begin position="4"/>
        <end position="142"/>
    </location>
</feature>
<evidence type="ECO:0000259" key="1">
    <source>
        <dbReference type="Pfam" id="PF06172"/>
    </source>
</evidence>
<dbReference type="Pfam" id="PF06172">
    <property type="entry name" value="Cupin_5"/>
    <property type="match status" value="1"/>
</dbReference>
<dbReference type="RefSeq" id="WP_213498275.1">
    <property type="nucleotide sequence ID" value="NZ_CP074694.1"/>
</dbReference>
<accession>A0A8E6EZE5</accession>
<dbReference type="InterPro" id="IPR011051">
    <property type="entry name" value="RmlC_Cupin_sf"/>
</dbReference>
<name>A0A8E6EZE5_9BACT</name>
<dbReference type="AlphaFoldDB" id="A0A8E6EZE5"/>
<organism evidence="2 3">
    <name type="scientific">Telmatocola sphagniphila</name>
    <dbReference type="NCBI Taxonomy" id="1123043"/>
    <lineage>
        <taxon>Bacteria</taxon>
        <taxon>Pseudomonadati</taxon>
        <taxon>Planctomycetota</taxon>
        <taxon>Planctomycetia</taxon>
        <taxon>Gemmatales</taxon>
        <taxon>Gemmataceae</taxon>
    </lineage>
</organism>
<dbReference type="KEGG" id="tsph:KIH39_05585"/>
<evidence type="ECO:0000313" key="2">
    <source>
        <dbReference type="EMBL" id="QVL33386.1"/>
    </source>
</evidence>
<sequence length="168" mass="18398">MTVEEVISILKLQPHPVEGGFFREIYRSSLIIPKSALPDNPGDRSLCTTIYYLLTAKTVSELHQLPTAEIFHFYLGSPVEMLQLSLDGESRRVYLGTDLKSGQVPQLVVPGGVWQGSHLCAGGEFALLGATMAPGFDYADYTSGNRKELLTLFPAEAELIKKLTPGQD</sequence>
<dbReference type="Proteomes" id="UP000676194">
    <property type="component" value="Chromosome"/>
</dbReference>
<dbReference type="Gene3D" id="2.60.120.10">
    <property type="entry name" value="Jelly Rolls"/>
    <property type="match status" value="1"/>
</dbReference>
<gene>
    <name evidence="2" type="ORF">KIH39_05585</name>
</gene>
<dbReference type="InterPro" id="IPR014710">
    <property type="entry name" value="RmlC-like_jellyroll"/>
</dbReference>
<dbReference type="CDD" id="cd06121">
    <property type="entry name" value="cupin_YML079wp"/>
    <property type="match status" value="1"/>
</dbReference>
<reference evidence="2" key="1">
    <citation type="submission" date="2021-05" db="EMBL/GenBank/DDBJ databases">
        <title>Complete genome sequence of the cellulolytic planctomycete Telmatocola sphagniphila SP2T and characterization of the first cellulase from planctomycetes.</title>
        <authorList>
            <person name="Rakitin A.L."/>
            <person name="Beletsky A.V."/>
            <person name="Naumoff D.G."/>
            <person name="Kulichevskaya I.S."/>
            <person name="Mardanov A.V."/>
            <person name="Ravin N.V."/>
            <person name="Dedysh S.N."/>
        </authorList>
    </citation>
    <scope>NUCLEOTIDE SEQUENCE</scope>
    <source>
        <strain evidence="2">SP2T</strain>
    </source>
</reference>
<dbReference type="InterPro" id="IPR039935">
    <property type="entry name" value="YML079W-like"/>
</dbReference>
<dbReference type="EMBL" id="CP074694">
    <property type="protein sequence ID" value="QVL33386.1"/>
    <property type="molecule type" value="Genomic_DNA"/>
</dbReference>
<keyword evidence="3" id="KW-1185">Reference proteome</keyword>
<dbReference type="PANTHER" id="PTHR33387">
    <property type="entry name" value="RMLC-LIKE JELLY ROLL FOLD PROTEIN"/>
    <property type="match status" value="1"/>
</dbReference>
<protein>
    <submittedName>
        <fullName evidence="2">Cupin domain-containing protein</fullName>
    </submittedName>
</protein>
<dbReference type="InterPro" id="IPR009327">
    <property type="entry name" value="Cupin_DUF985"/>
</dbReference>
<proteinExistence type="predicted"/>